<dbReference type="Proteomes" id="UP000092124">
    <property type="component" value="Unassembled WGS sequence"/>
</dbReference>
<organism evidence="1 2">
    <name type="scientific">Neotoma lepida</name>
    <name type="common">Desert woodrat</name>
    <dbReference type="NCBI Taxonomy" id="56216"/>
    <lineage>
        <taxon>Eukaryota</taxon>
        <taxon>Metazoa</taxon>
        <taxon>Chordata</taxon>
        <taxon>Craniata</taxon>
        <taxon>Vertebrata</taxon>
        <taxon>Euteleostomi</taxon>
        <taxon>Mammalia</taxon>
        <taxon>Eutheria</taxon>
        <taxon>Euarchontoglires</taxon>
        <taxon>Glires</taxon>
        <taxon>Rodentia</taxon>
        <taxon>Myomorpha</taxon>
        <taxon>Muroidea</taxon>
        <taxon>Cricetidae</taxon>
        <taxon>Neotominae</taxon>
        <taxon>Neotoma</taxon>
    </lineage>
</organism>
<proteinExistence type="predicted"/>
<sequence length="213" mass="23952">MGSTGSTAHGGLRMASALMDSGQAVAWSQDQIHGCWCEEDGKEAPCEHSISVEAVPQTETAESSLLMQTAHPCEKYDPLLKNILHLAEHHGLCPKLALHRCCLNARRFLLTTKPSQHKKQHWAEKPIGWDDRETSCVKNAVHVVETPYTCKDEEVDQLNSSSLLQHQTQCTVHNECQRLRLASFEKLPRLQLHSQYSPRCPQRKAHEAVPHIL</sequence>
<reference evidence="1 2" key="1">
    <citation type="submission" date="2016-06" db="EMBL/GenBank/DDBJ databases">
        <title>The Draft Genome Sequence and Annotation of the Desert Woodrat Neotoma lepida.</title>
        <authorList>
            <person name="Campbell M."/>
            <person name="Oakeson K.F."/>
            <person name="Yandell M."/>
            <person name="Halpert J.R."/>
            <person name="Dearing D."/>
        </authorList>
    </citation>
    <scope>NUCLEOTIDE SEQUENCE [LARGE SCALE GENOMIC DNA]</scope>
    <source>
        <strain evidence="1">417</strain>
        <tissue evidence="1">Liver</tissue>
    </source>
</reference>
<evidence type="ECO:0000313" key="1">
    <source>
        <dbReference type="EMBL" id="OBS68292.1"/>
    </source>
</evidence>
<keyword evidence="2" id="KW-1185">Reference proteome</keyword>
<evidence type="ECO:0000313" key="2">
    <source>
        <dbReference type="Proteomes" id="UP000092124"/>
    </source>
</evidence>
<protein>
    <submittedName>
        <fullName evidence="1">Uncharacterized protein</fullName>
    </submittedName>
</protein>
<comment type="caution">
    <text evidence="1">The sequence shown here is derived from an EMBL/GenBank/DDBJ whole genome shotgun (WGS) entry which is preliminary data.</text>
</comment>
<dbReference type="STRING" id="56216.A0A1A6GSG9"/>
<gene>
    <name evidence="1" type="ORF">A6R68_03170</name>
</gene>
<dbReference type="EMBL" id="LZPO01075983">
    <property type="protein sequence ID" value="OBS68292.1"/>
    <property type="molecule type" value="Genomic_DNA"/>
</dbReference>
<accession>A0A1A6GSG9</accession>
<dbReference type="AlphaFoldDB" id="A0A1A6GSG9"/>
<name>A0A1A6GSG9_NEOLE</name>